<protein>
    <recommendedName>
        <fullName evidence="3">Lipoprotein</fullName>
    </recommendedName>
</protein>
<name>A0A7J4XM61_9BACE</name>
<dbReference type="PROSITE" id="PS51257">
    <property type="entry name" value="PROKAR_LIPOPROTEIN"/>
    <property type="match status" value="1"/>
</dbReference>
<sequence length="95" mass="11150">MKRLVEFGVTGMLVILLGCSSPKTTNRYPITTVNQDLIHWIVIDSTSISNIRKQNTDSKIRDYNLKRLRDNLDKEKDNPYWGESIYNMLQDLFKK</sequence>
<evidence type="ECO:0000313" key="1">
    <source>
        <dbReference type="EMBL" id="KAA3767931.1"/>
    </source>
</evidence>
<dbReference type="Proteomes" id="UP000422221">
    <property type="component" value="Unassembled WGS sequence"/>
</dbReference>
<dbReference type="AlphaFoldDB" id="A0A7J4XM61"/>
<evidence type="ECO:0000313" key="2">
    <source>
        <dbReference type="Proteomes" id="UP000422221"/>
    </source>
</evidence>
<gene>
    <name evidence="1" type="ORF">F3F73_05925</name>
</gene>
<organism evidence="1 2">
    <name type="scientific">Bacteroides salyersiae</name>
    <dbReference type="NCBI Taxonomy" id="291644"/>
    <lineage>
        <taxon>Bacteria</taxon>
        <taxon>Pseudomonadati</taxon>
        <taxon>Bacteroidota</taxon>
        <taxon>Bacteroidia</taxon>
        <taxon>Bacteroidales</taxon>
        <taxon>Bacteroidaceae</taxon>
        <taxon>Bacteroides</taxon>
    </lineage>
</organism>
<dbReference type="RefSeq" id="WP_130058410.1">
    <property type="nucleotide sequence ID" value="NZ_RCXT01000003.1"/>
</dbReference>
<proteinExistence type="predicted"/>
<reference evidence="1 2" key="1">
    <citation type="journal article" date="2019" name="Nat. Med.">
        <title>A library of human gut bacterial isolates paired with longitudinal multiomics data enables mechanistic microbiome research.</title>
        <authorList>
            <person name="Poyet M."/>
            <person name="Groussin M."/>
            <person name="Gibbons S.M."/>
            <person name="Avila-Pacheco J."/>
            <person name="Jiang X."/>
            <person name="Kearney S.M."/>
            <person name="Perrotta A.R."/>
            <person name="Berdy B."/>
            <person name="Zhao S."/>
            <person name="Lieberman T.D."/>
            <person name="Swanson P.K."/>
            <person name="Smith M."/>
            <person name="Roesemann S."/>
            <person name="Alexander J.E."/>
            <person name="Rich S.A."/>
            <person name="Livny J."/>
            <person name="Vlamakis H."/>
            <person name="Clish C."/>
            <person name="Bullock K."/>
            <person name="Deik A."/>
            <person name="Scott J."/>
            <person name="Pierce K.A."/>
            <person name="Xavier R.J."/>
            <person name="Alm E.J."/>
        </authorList>
    </citation>
    <scope>NUCLEOTIDE SEQUENCE [LARGE SCALE GENOMIC DNA]</scope>
    <source>
        <strain evidence="1 2">BIOML-A10</strain>
    </source>
</reference>
<comment type="caution">
    <text evidence="1">The sequence shown here is derived from an EMBL/GenBank/DDBJ whole genome shotgun (WGS) entry which is preliminary data.</text>
</comment>
<accession>A0A7J4XM61</accession>
<evidence type="ECO:0008006" key="3">
    <source>
        <dbReference type="Google" id="ProtNLM"/>
    </source>
</evidence>
<dbReference type="EMBL" id="VWMK01000004">
    <property type="protein sequence ID" value="KAA3767931.1"/>
    <property type="molecule type" value="Genomic_DNA"/>
</dbReference>